<protein>
    <submittedName>
        <fullName evidence="1">Uncharacterized protein</fullName>
    </submittedName>
</protein>
<accession>A0ACB7Z8C1</accession>
<keyword evidence="2" id="KW-1185">Reference proteome</keyword>
<dbReference type="EMBL" id="CM037162">
    <property type="protein sequence ID" value="KAH7862164.1"/>
    <property type="molecule type" value="Genomic_DNA"/>
</dbReference>
<evidence type="ECO:0000313" key="2">
    <source>
        <dbReference type="Proteomes" id="UP000828048"/>
    </source>
</evidence>
<organism evidence="1 2">
    <name type="scientific">Vaccinium darrowii</name>
    <dbReference type="NCBI Taxonomy" id="229202"/>
    <lineage>
        <taxon>Eukaryota</taxon>
        <taxon>Viridiplantae</taxon>
        <taxon>Streptophyta</taxon>
        <taxon>Embryophyta</taxon>
        <taxon>Tracheophyta</taxon>
        <taxon>Spermatophyta</taxon>
        <taxon>Magnoliopsida</taxon>
        <taxon>eudicotyledons</taxon>
        <taxon>Gunneridae</taxon>
        <taxon>Pentapetalae</taxon>
        <taxon>asterids</taxon>
        <taxon>Ericales</taxon>
        <taxon>Ericaceae</taxon>
        <taxon>Vaccinioideae</taxon>
        <taxon>Vaccinieae</taxon>
        <taxon>Vaccinium</taxon>
    </lineage>
</organism>
<reference evidence="1 2" key="1">
    <citation type="journal article" date="2021" name="Hortic Res">
        <title>High-quality reference genome and annotation aids understanding of berry development for evergreen blueberry (Vaccinium darrowii).</title>
        <authorList>
            <person name="Yu J."/>
            <person name="Hulse-Kemp A.M."/>
            <person name="Babiker E."/>
            <person name="Staton M."/>
        </authorList>
    </citation>
    <scope>NUCLEOTIDE SEQUENCE [LARGE SCALE GENOMIC DNA]</scope>
    <source>
        <strain evidence="2">cv. NJ 8807/NJ 8810</strain>
        <tissue evidence="1">Young leaf</tissue>
    </source>
</reference>
<evidence type="ECO:0000313" key="1">
    <source>
        <dbReference type="EMBL" id="KAH7862164.1"/>
    </source>
</evidence>
<sequence>MEKKDIYSCDYKREKFELTGKYDTTIGAPDDLDDFFSSFREEPTLDLLLPASSETCDDDDGCMKQLKRAANRAILIRLNENSKLLSKAFSKEEINWANCLINGCDYKREKFELTGKYDTTIGAPDDLGDFFSSFPEEPTLDLWLPASSETREDDDGCMKQLKRAENRAISIRLTENSKILVQG</sequence>
<name>A0ACB7Z8C1_9ERIC</name>
<dbReference type="Proteomes" id="UP000828048">
    <property type="component" value="Chromosome 12"/>
</dbReference>
<proteinExistence type="predicted"/>
<gene>
    <name evidence="1" type="ORF">Vadar_000918</name>
</gene>
<comment type="caution">
    <text evidence="1">The sequence shown here is derived from an EMBL/GenBank/DDBJ whole genome shotgun (WGS) entry which is preliminary data.</text>
</comment>